<keyword evidence="2" id="KW-1133">Transmembrane helix</keyword>
<keyword evidence="2" id="KW-0812">Transmembrane</keyword>
<dbReference type="Proteomes" id="UP001470230">
    <property type="component" value="Unassembled WGS sequence"/>
</dbReference>
<sequence length="210" mass="24886">MDNKQSKDIEMEEEDMTNESDVNNTINNSECIKDSIHGQKLNQKNTHSIQITTYDPDCTCFFINNVPKDITVEELRKLMINSSEFDLKSDSFSFIEDDVLLFDNDYIRDGNVRLIYSDNDENDFFSIFLILHLIPIFFYFVYSYPIELCLLLYLILILIFGLFLRVKRSMIIKQARAIMNKSLILFKLIFMFFYSMLPFFNADNLDQEKE</sequence>
<feature type="region of interest" description="Disordered" evidence="1">
    <location>
        <begin position="1"/>
        <end position="24"/>
    </location>
</feature>
<evidence type="ECO:0000313" key="3">
    <source>
        <dbReference type="EMBL" id="KAK8894818.1"/>
    </source>
</evidence>
<organism evidence="3 4">
    <name type="scientific">Tritrichomonas musculus</name>
    <dbReference type="NCBI Taxonomy" id="1915356"/>
    <lineage>
        <taxon>Eukaryota</taxon>
        <taxon>Metamonada</taxon>
        <taxon>Parabasalia</taxon>
        <taxon>Tritrichomonadida</taxon>
        <taxon>Tritrichomonadidae</taxon>
        <taxon>Tritrichomonas</taxon>
    </lineage>
</organism>
<dbReference type="EMBL" id="JAPFFF010000003">
    <property type="protein sequence ID" value="KAK8894818.1"/>
    <property type="molecule type" value="Genomic_DNA"/>
</dbReference>
<keyword evidence="4" id="KW-1185">Reference proteome</keyword>
<accession>A0ABR2KUK0</accession>
<name>A0ABR2KUK0_9EUKA</name>
<gene>
    <name evidence="3" type="ORF">M9Y10_023256</name>
</gene>
<reference evidence="3 4" key="1">
    <citation type="submission" date="2024-04" db="EMBL/GenBank/DDBJ databases">
        <title>Tritrichomonas musculus Genome.</title>
        <authorList>
            <person name="Alves-Ferreira E."/>
            <person name="Grigg M."/>
            <person name="Lorenzi H."/>
            <person name="Galac M."/>
        </authorList>
    </citation>
    <scope>NUCLEOTIDE SEQUENCE [LARGE SCALE GENOMIC DNA]</scope>
    <source>
        <strain evidence="3 4">EAF2021</strain>
    </source>
</reference>
<evidence type="ECO:0000313" key="4">
    <source>
        <dbReference type="Proteomes" id="UP001470230"/>
    </source>
</evidence>
<feature type="transmembrane region" description="Helical" evidence="2">
    <location>
        <begin position="124"/>
        <end position="144"/>
    </location>
</feature>
<evidence type="ECO:0008006" key="5">
    <source>
        <dbReference type="Google" id="ProtNLM"/>
    </source>
</evidence>
<comment type="caution">
    <text evidence="3">The sequence shown here is derived from an EMBL/GenBank/DDBJ whole genome shotgun (WGS) entry which is preliminary data.</text>
</comment>
<proteinExistence type="predicted"/>
<evidence type="ECO:0000256" key="2">
    <source>
        <dbReference type="SAM" id="Phobius"/>
    </source>
</evidence>
<keyword evidence="2" id="KW-0472">Membrane</keyword>
<feature type="transmembrane region" description="Helical" evidence="2">
    <location>
        <begin position="150"/>
        <end position="166"/>
    </location>
</feature>
<protein>
    <recommendedName>
        <fullName evidence="5">DSC E3 ubiquitin ligase complex subunit 3 C-terminal domain-containing protein</fullName>
    </recommendedName>
</protein>
<feature type="transmembrane region" description="Helical" evidence="2">
    <location>
        <begin position="178"/>
        <end position="200"/>
    </location>
</feature>
<evidence type="ECO:0000256" key="1">
    <source>
        <dbReference type="SAM" id="MobiDB-lite"/>
    </source>
</evidence>